<accession>A0ABU2KPG9</accession>
<comment type="caution">
    <text evidence="3">The sequence shown here is derived from an EMBL/GenBank/DDBJ whole genome shotgun (WGS) entry which is preliminary data.</text>
</comment>
<evidence type="ECO:0000256" key="1">
    <source>
        <dbReference type="SAM" id="MobiDB-lite"/>
    </source>
</evidence>
<keyword evidence="4" id="KW-1185">Reference proteome</keyword>
<sequence>MSTAAVRPRHGRRRPVEIGKPDKELFGEGGVTKRELADHYRAVAPAMLPHVRDRPLALHRFPNGIFADGGEGFFQKQLPAHAPDWIGGVEVHRGHGGDITMAVCDDTACLLWLADQAVITPHPWLSRTGTLEHPDRLIVDLDPSVDDFALVREAAADVRAAMQETGLAVFVMTTGSRGLHVVAPIRPELHFDEVRGFARRLADAVAARRPEAYTTEFRKDKRRGRLFLDVLRNAYAQHAVAPYAVRALPEAPVAVPLEWEELNGVPSARHWTVRTLGERLGRAEAAGGDAWHGMARHARSPRKAAERLEKLERRSR</sequence>
<dbReference type="EC" id="6.5.1.1" evidence="3"/>
<protein>
    <submittedName>
        <fullName evidence="3">Non-homologous end-joining DNA ligase</fullName>
        <ecNumber evidence="3">6.5.1.1</ecNumber>
    </submittedName>
</protein>
<keyword evidence="3" id="KW-0436">Ligase</keyword>
<dbReference type="EMBL" id="JAVREK010000002">
    <property type="protein sequence ID" value="MDT0301176.1"/>
    <property type="molecule type" value="Genomic_DNA"/>
</dbReference>
<feature type="domain" description="DNA ligase D polymerase" evidence="2">
    <location>
        <begin position="32"/>
        <end position="283"/>
    </location>
</feature>
<dbReference type="GO" id="GO:0003910">
    <property type="term" value="F:DNA ligase (ATP) activity"/>
    <property type="evidence" value="ECO:0007669"/>
    <property type="project" value="UniProtKB-EC"/>
</dbReference>
<evidence type="ECO:0000259" key="2">
    <source>
        <dbReference type="Pfam" id="PF21686"/>
    </source>
</evidence>
<reference evidence="4" key="1">
    <citation type="submission" date="2023-07" db="EMBL/GenBank/DDBJ databases">
        <title>30 novel species of actinomycetes from the DSMZ collection.</title>
        <authorList>
            <person name="Nouioui I."/>
        </authorList>
    </citation>
    <scope>NUCLEOTIDE SEQUENCE [LARGE SCALE GENOMIC DNA]</scope>
    <source>
        <strain evidence="4">DSM 45055</strain>
    </source>
</reference>
<organism evidence="3 4">
    <name type="scientific">Streptomonospora wellingtoniae</name>
    <dbReference type="NCBI Taxonomy" id="3075544"/>
    <lineage>
        <taxon>Bacteria</taxon>
        <taxon>Bacillati</taxon>
        <taxon>Actinomycetota</taxon>
        <taxon>Actinomycetes</taxon>
        <taxon>Streptosporangiales</taxon>
        <taxon>Nocardiopsidaceae</taxon>
        <taxon>Streptomonospora</taxon>
    </lineage>
</organism>
<dbReference type="RefSeq" id="WP_311543589.1">
    <property type="nucleotide sequence ID" value="NZ_JAVREK010000002.1"/>
</dbReference>
<dbReference type="NCBIfam" id="TIGR02778">
    <property type="entry name" value="ligD_pol"/>
    <property type="match status" value="1"/>
</dbReference>
<feature type="region of interest" description="Disordered" evidence="1">
    <location>
        <begin position="287"/>
        <end position="316"/>
    </location>
</feature>
<proteinExistence type="predicted"/>
<dbReference type="PANTHER" id="PTHR42705:SF2">
    <property type="entry name" value="BIFUNCTIONAL NON-HOMOLOGOUS END JOINING PROTEIN LIGD"/>
    <property type="match status" value="1"/>
</dbReference>
<feature type="compositionally biased region" description="Basic and acidic residues" evidence="1">
    <location>
        <begin position="303"/>
        <end position="316"/>
    </location>
</feature>
<evidence type="ECO:0000313" key="3">
    <source>
        <dbReference type="EMBL" id="MDT0301176.1"/>
    </source>
</evidence>
<dbReference type="InterPro" id="IPR014145">
    <property type="entry name" value="LigD_pol_dom"/>
</dbReference>
<dbReference type="InterPro" id="IPR052171">
    <property type="entry name" value="NHEJ_LigD"/>
</dbReference>
<dbReference type="PANTHER" id="PTHR42705">
    <property type="entry name" value="BIFUNCTIONAL NON-HOMOLOGOUS END JOINING PROTEIN LIGD"/>
    <property type="match status" value="1"/>
</dbReference>
<dbReference type="Gene3D" id="3.90.920.10">
    <property type="entry name" value="DNA primase, PRIM domain"/>
    <property type="match status" value="1"/>
</dbReference>
<feature type="region of interest" description="Disordered" evidence="1">
    <location>
        <begin position="1"/>
        <end position="22"/>
    </location>
</feature>
<evidence type="ECO:0000313" key="4">
    <source>
        <dbReference type="Proteomes" id="UP001183226"/>
    </source>
</evidence>
<dbReference type="CDD" id="cd04861">
    <property type="entry name" value="LigD_Pol_like"/>
    <property type="match status" value="1"/>
</dbReference>
<gene>
    <name evidence="3" type="primary">ligD</name>
    <name evidence="3" type="ORF">RM446_03505</name>
</gene>
<dbReference type="Proteomes" id="UP001183226">
    <property type="component" value="Unassembled WGS sequence"/>
</dbReference>
<dbReference type="Pfam" id="PF21686">
    <property type="entry name" value="LigD_Prim-Pol"/>
    <property type="match status" value="1"/>
</dbReference>
<name>A0ABU2KPG9_9ACTN</name>